<dbReference type="EnsemblPlants" id="OGLUM05G18020.1">
    <property type="protein sequence ID" value="OGLUM05G18020.1"/>
    <property type="gene ID" value="OGLUM05G18020"/>
</dbReference>
<keyword evidence="3" id="KW-1185">Reference proteome</keyword>
<evidence type="ECO:0000313" key="2">
    <source>
        <dbReference type="EnsemblPlants" id="OGLUM05G18020.1"/>
    </source>
</evidence>
<reference evidence="2" key="1">
    <citation type="submission" date="2015-04" db="UniProtKB">
        <authorList>
            <consortium name="EnsemblPlants"/>
        </authorList>
    </citation>
    <scope>IDENTIFICATION</scope>
</reference>
<feature type="region of interest" description="Disordered" evidence="1">
    <location>
        <begin position="294"/>
        <end position="323"/>
    </location>
</feature>
<feature type="region of interest" description="Disordered" evidence="1">
    <location>
        <begin position="1"/>
        <end position="51"/>
    </location>
</feature>
<feature type="region of interest" description="Disordered" evidence="1">
    <location>
        <begin position="148"/>
        <end position="187"/>
    </location>
</feature>
<evidence type="ECO:0000313" key="3">
    <source>
        <dbReference type="Proteomes" id="UP000026961"/>
    </source>
</evidence>
<feature type="compositionally biased region" description="Pro residues" evidence="1">
    <location>
        <begin position="218"/>
        <end position="227"/>
    </location>
</feature>
<dbReference type="Gramene" id="OGLUM05G18020.1">
    <property type="protein sequence ID" value="OGLUM05G18020.1"/>
    <property type="gene ID" value="OGLUM05G18020"/>
</dbReference>
<sequence>MSRASFRSASSSCSSPSSTSLPKSRSVSASLNARGRTQARQSGRQWMGRGAPLFSAATTAVPRRWPMMLGMHHRERRGIGKGGDRFLVVVCLRRTQAGRARTGSPGLCRLWGGRVAVTQLGSSSQPSPLHPLVIADLNGMIGLNENRHGRQKSAKKHVTRARNPTAPDGPGRGATAGCAADAGSGGGKAVPRPASLSIFLHDTMVVSPGRSSTENTRLPPPLAPAPAPAATAGGGRGGALASPSAATASPGGFGAATAAWAAGARGGTTGSPMAAAAAGSIGGSRPRRVQLNGGEFRRASGGGGGGSGGGDWSGGGGRRRGEAWARGVAWRAGHG</sequence>
<reference evidence="2" key="2">
    <citation type="submission" date="2018-05" db="EMBL/GenBank/DDBJ databases">
        <title>OgluRS3 (Oryza glumaepatula Reference Sequence Version 3).</title>
        <authorList>
            <person name="Zhang J."/>
            <person name="Kudrna D."/>
            <person name="Lee S."/>
            <person name="Talag J."/>
            <person name="Welchert J."/>
            <person name="Wing R.A."/>
        </authorList>
    </citation>
    <scope>NUCLEOTIDE SEQUENCE [LARGE SCALE GENOMIC DNA]</scope>
</reference>
<protein>
    <submittedName>
        <fullName evidence="2">Uncharacterized protein</fullName>
    </submittedName>
</protein>
<dbReference type="Proteomes" id="UP000026961">
    <property type="component" value="Chromosome 5"/>
</dbReference>
<dbReference type="AlphaFoldDB" id="A0A0D9ZZD0"/>
<feature type="compositionally biased region" description="Low complexity" evidence="1">
    <location>
        <begin position="1"/>
        <end position="28"/>
    </location>
</feature>
<organism evidence="2">
    <name type="scientific">Oryza glumipatula</name>
    <dbReference type="NCBI Taxonomy" id="40148"/>
    <lineage>
        <taxon>Eukaryota</taxon>
        <taxon>Viridiplantae</taxon>
        <taxon>Streptophyta</taxon>
        <taxon>Embryophyta</taxon>
        <taxon>Tracheophyta</taxon>
        <taxon>Spermatophyta</taxon>
        <taxon>Magnoliopsida</taxon>
        <taxon>Liliopsida</taxon>
        <taxon>Poales</taxon>
        <taxon>Poaceae</taxon>
        <taxon>BOP clade</taxon>
        <taxon>Oryzoideae</taxon>
        <taxon>Oryzeae</taxon>
        <taxon>Oryzinae</taxon>
        <taxon>Oryza</taxon>
    </lineage>
</organism>
<name>A0A0D9ZZD0_9ORYZ</name>
<feature type="compositionally biased region" description="Gly residues" evidence="1">
    <location>
        <begin position="300"/>
        <end position="316"/>
    </location>
</feature>
<feature type="region of interest" description="Disordered" evidence="1">
    <location>
        <begin position="207"/>
        <end position="246"/>
    </location>
</feature>
<feature type="compositionally biased region" description="Low complexity" evidence="1">
    <location>
        <begin position="173"/>
        <end position="182"/>
    </location>
</feature>
<evidence type="ECO:0000256" key="1">
    <source>
        <dbReference type="SAM" id="MobiDB-lite"/>
    </source>
</evidence>
<feature type="compositionally biased region" description="Basic residues" evidence="1">
    <location>
        <begin position="149"/>
        <end position="160"/>
    </location>
</feature>
<dbReference type="HOGENOM" id="CLU_829962_0_0_1"/>
<proteinExistence type="predicted"/>
<accession>A0A0D9ZZD0</accession>